<evidence type="ECO:0000313" key="1">
    <source>
        <dbReference type="EMBL" id="KAG8639761.1"/>
    </source>
</evidence>
<gene>
    <name evidence="1" type="ORF">MANES_14G167000v8</name>
</gene>
<keyword evidence="2" id="KW-1185">Reference proteome</keyword>
<dbReference type="Proteomes" id="UP000091857">
    <property type="component" value="Chromosome 14"/>
</dbReference>
<organism evidence="1 2">
    <name type="scientific">Manihot esculenta</name>
    <name type="common">Cassava</name>
    <name type="synonym">Jatropha manihot</name>
    <dbReference type="NCBI Taxonomy" id="3983"/>
    <lineage>
        <taxon>Eukaryota</taxon>
        <taxon>Viridiplantae</taxon>
        <taxon>Streptophyta</taxon>
        <taxon>Embryophyta</taxon>
        <taxon>Tracheophyta</taxon>
        <taxon>Spermatophyta</taxon>
        <taxon>Magnoliopsida</taxon>
        <taxon>eudicotyledons</taxon>
        <taxon>Gunneridae</taxon>
        <taxon>Pentapetalae</taxon>
        <taxon>rosids</taxon>
        <taxon>fabids</taxon>
        <taxon>Malpighiales</taxon>
        <taxon>Euphorbiaceae</taxon>
        <taxon>Crotonoideae</taxon>
        <taxon>Manihoteae</taxon>
        <taxon>Manihot</taxon>
    </lineage>
</organism>
<evidence type="ECO:0000313" key="2">
    <source>
        <dbReference type="Proteomes" id="UP000091857"/>
    </source>
</evidence>
<comment type="caution">
    <text evidence="1">The sequence shown here is derived from an EMBL/GenBank/DDBJ whole genome shotgun (WGS) entry which is preliminary data.</text>
</comment>
<sequence>MADAASARSLSFCSCFHPPFLPPKPILLPSLPILSKRTSSSKILTSLKSSSSSSSYGASSGDYDIVSTSEHSHGSVSEDYGIVSTSEHSDGSVLFRFGEISKHVQMGKEEIVDDEVELGEDGSDTDHITGISETLLEHSILDAESSDVNNAKVLEMINFKILTRPVNQSELDAVVEVETVGSNINLAASAIDLELDIVSSEEEVSQEKSEREIVSELVESDVEVPRIVALQAETKENVGVQVMHLSSAREEHSMHQHIQVNKVIVDDGVSGNIIEALPNWVSLEAKVILDEEPTTEAVEEETAHIIVDEETTHIAVGEELTHKAVDEAPTYIELNEKPTHEAMDEEEPTLNAVDEEPTHIAVDKDPTNEAADEEPTPNTVDDEPMRNAVDEEPTPEADDEEPVRNAADEGLTQIAVGEEPTQIAMDKEQTRKAVDGKPTSNAVDKEPISYRFEEEPTHATVEEESTHIAIDEKPTHNPVDKGPICVASDEVTVNTQAAYSSKMFEVNMPSSSWVEEIAAEDQNSNNADVAVPHAEESQMRVATLTMEDIPMSGLFMFPGAASLPHPSKALTGGEDACFVDENWLCIADGVGQWSLEGTDAGLYAQEFINNCGKIVADSKTTLITDPVEVLVKAAMETKSPGLSTALVAYFDGQAMHVANVGDSGFLILRNGIVFKKSSPMVHEFNFPIQIEKGDNPSELVEEYKIDLHEGDIIVIATDGLFDNLYSQEIASIISKSLEANLKPKEIAELLAVSAQEVGQSSPRRSPFADAAQAAGYVGYTGGKLDDVTVILSLVQERSSSSLQ</sequence>
<accession>A0ACB7GLY4</accession>
<dbReference type="EMBL" id="CM004400">
    <property type="protein sequence ID" value="KAG8639761.1"/>
    <property type="molecule type" value="Genomic_DNA"/>
</dbReference>
<name>A0ACB7GLY4_MANES</name>
<protein>
    <submittedName>
        <fullName evidence="1">Uncharacterized protein</fullName>
    </submittedName>
</protein>
<proteinExistence type="predicted"/>
<reference evidence="2" key="1">
    <citation type="journal article" date="2016" name="Nat. Biotechnol.">
        <title>Sequencing wild and cultivated cassava and related species reveals extensive interspecific hybridization and genetic diversity.</title>
        <authorList>
            <person name="Bredeson J.V."/>
            <person name="Lyons J.B."/>
            <person name="Prochnik S.E."/>
            <person name="Wu G.A."/>
            <person name="Ha C.M."/>
            <person name="Edsinger-Gonzales E."/>
            <person name="Grimwood J."/>
            <person name="Schmutz J."/>
            <person name="Rabbi I.Y."/>
            <person name="Egesi C."/>
            <person name="Nauluvula P."/>
            <person name="Lebot V."/>
            <person name="Ndunguru J."/>
            <person name="Mkamilo G."/>
            <person name="Bart R.S."/>
            <person name="Setter T.L."/>
            <person name="Gleadow R.M."/>
            <person name="Kulakow P."/>
            <person name="Ferguson M.E."/>
            <person name="Rounsley S."/>
            <person name="Rokhsar D.S."/>
        </authorList>
    </citation>
    <scope>NUCLEOTIDE SEQUENCE [LARGE SCALE GENOMIC DNA]</scope>
    <source>
        <strain evidence="2">cv. AM560-2</strain>
    </source>
</reference>